<dbReference type="InterPro" id="IPR006150">
    <property type="entry name" value="Cys_repeat_1"/>
</dbReference>
<dbReference type="PANTHER" id="PTHR19441:SF95">
    <property type="entry name" value="PERLWAPIN ISOFORM X1"/>
    <property type="match status" value="1"/>
</dbReference>
<protein>
    <recommendedName>
        <fullName evidence="1">WAP domain-containing protein</fullName>
    </recommendedName>
</protein>
<evidence type="ECO:0000313" key="3">
    <source>
        <dbReference type="Proteomes" id="UP000055048"/>
    </source>
</evidence>
<dbReference type="PROSITE" id="PS51390">
    <property type="entry name" value="WAP"/>
    <property type="match status" value="2"/>
</dbReference>
<organism evidence="2 3">
    <name type="scientific">Trichinella murrelli</name>
    <dbReference type="NCBI Taxonomy" id="144512"/>
    <lineage>
        <taxon>Eukaryota</taxon>
        <taxon>Metazoa</taxon>
        <taxon>Ecdysozoa</taxon>
        <taxon>Nematoda</taxon>
        <taxon>Enoplea</taxon>
        <taxon>Dorylaimia</taxon>
        <taxon>Trichinellida</taxon>
        <taxon>Trichinellidae</taxon>
        <taxon>Trichinella</taxon>
    </lineage>
</organism>
<evidence type="ECO:0000259" key="1">
    <source>
        <dbReference type="PROSITE" id="PS51390"/>
    </source>
</evidence>
<evidence type="ECO:0000313" key="2">
    <source>
        <dbReference type="EMBL" id="KRX45042.1"/>
    </source>
</evidence>
<name>A0A0V0U1A1_9BILA</name>
<dbReference type="InterPro" id="IPR050514">
    <property type="entry name" value="WAP_four-disulfide_core"/>
</dbReference>
<dbReference type="InterPro" id="IPR008197">
    <property type="entry name" value="WAP_dom"/>
</dbReference>
<dbReference type="SMART" id="SM00217">
    <property type="entry name" value="WAP"/>
    <property type="match status" value="4"/>
</dbReference>
<sequence length="364" mass="40719">MLRTQSQLTMHFTKPVLINDSISSYDKQSCILSTSACIEKIKNTKAEQVTTVQLRYRIRKIQKHKMYLLVSIGILTLLSKWTCNAVSNFNSCPKSPPIVLNAINKCWSDNHCQNNEQCCPTALGNVCLMRVISLNCPDGSPRTTACNSDKDCAPYESCLHKYCCKINKAGYCPTSHFFDINFGVREKRCRHDFDCDGIQKCCRLEDGYKCITPLSEAYQKPGKCPSPNSLPDEDDFRCSKDSDCDGWRKCCVTLNGLYCKNPIVLPFKYREKKMVIGRRGTSCPNDEPSVGVCNTSADCTVDYFCLNSVCCKAEVNVCPPLKIAQEMKPENEGNCSSDSDCKSNNTKCCATGIGKHCLKVGYHF</sequence>
<dbReference type="EMBL" id="JYDJ01000084">
    <property type="protein sequence ID" value="KRX45042.1"/>
    <property type="molecule type" value="Genomic_DNA"/>
</dbReference>
<dbReference type="GO" id="GO:0004867">
    <property type="term" value="F:serine-type endopeptidase inhibitor activity"/>
    <property type="evidence" value="ECO:0007669"/>
    <property type="project" value="TreeGrafter"/>
</dbReference>
<keyword evidence="3" id="KW-1185">Reference proteome</keyword>
<reference evidence="2 3" key="1">
    <citation type="submission" date="2015-01" db="EMBL/GenBank/DDBJ databases">
        <title>Evolution of Trichinella species and genotypes.</title>
        <authorList>
            <person name="Korhonen P.K."/>
            <person name="Edoardo P."/>
            <person name="Giuseppe L.R."/>
            <person name="Gasser R.B."/>
        </authorList>
    </citation>
    <scope>NUCLEOTIDE SEQUENCE [LARGE SCALE GENOMIC DNA]</scope>
    <source>
        <strain evidence="2">ISS417</strain>
    </source>
</reference>
<gene>
    <name evidence="2" type="ORF">T05_4812</name>
</gene>
<dbReference type="PANTHER" id="PTHR19441">
    <property type="entry name" value="WHEY ACDIC PROTEIN WAP"/>
    <property type="match status" value="1"/>
</dbReference>
<comment type="caution">
    <text evidence="2">The sequence shown here is derived from an EMBL/GenBank/DDBJ whole genome shotgun (WGS) entry which is preliminary data.</text>
</comment>
<dbReference type="AlphaFoldDB" id="A0A0V0U1A1"/>
<feature type="domain" description="WAP" evidence="1">
    <location>
        <begin position="217"/>
        <end position="263"/>
    </location>
</feature>
<proteinExistence type="predicted"/>
<dbReference type="Gene3D" id="4.10.75.10">
    <property type="entry name" value="Elafin-like"/>
    <property type="match status" value="4"/>
</dbReference>
<dbReference type="SMART" id="SM00289">
    <property type="entry name" value="WR1"/>
    <property type="match status" value="3"/>
</dbReference>
<feature type="domain" description="WAP" evidence="1">
    <location>
        <begin position="311"/>
        <end position="361"/>
    </location>
</feature>
<dbReference type="SUPFAM" id="SSF57256">
    <property type="entry name" value="Elafin-like"/>
    <property type="match status" value="4"/>
</dbReference>
<dbReference type="STRING" id="144512.A0A0V0U1A1"/>
<dbReference type="Pfam" id="PF00095">
    <property type="entry name" value="WAP"/>
    <property type="match status" value="4"/>
</dbReference>
<dbReference type="InterPro" id="IPR036645">
    <property type="entry name" value="Elafin-like_sf"/>
</dbReference>
<dbReference type="GO" id="GO:0005615">
    <property type="term" value="C:extracellular space"/>
    <property type="evidence" value="ECO:0007669"/>
    <property type="project" value="TreeGrafter"/>
</dbReference>
<accession>A0A0V0U1A1</accession>
<dbReference type="OrthoDB" id="5912026at2759"/>
<dbReference type="Proteomes" id="UP000055048">
    <property type="component" value="Unassembled WGS sequence"/>
</dbReference>